<dbReference type="EMBL" id="CP048711">
    <property type="protein sequence ID" value="QIB66104.1"/>
    <property type="molecule type" value="Genomic_DNA"/>
</dbReference>
<dbReference type="InterPro" id="IPR013108">
    <property type="entry name" value="Amidohydro_3"/>
</dbReference>
<dbReference type="Gene3D" id="3.10.310.70">
    <property type="match status" value="1"/>
</dbReference>
<name>A0A6C0U932_9GAMM</name>
<dbReference type="Gene3D" id="2.30.40.10">
    <property type="entry name" value="Urease, subunit C, domain 1"/>
    <property type="match status" value="1"/>
</dbReference>
<keyword evidence="1" id="KW-0732">Signal</keyword>
<evidence type="ECO:0000256" key="1">
    <source>
        <dbReference type="SAM" id="SignalP"/>
    </source>
</evidence>
<evidence type="ECO:0000313" key="3">
    <source>
        <dbReference type="EMBL" id="QIB66104.1"/>
    </source>
</evidence>
<keyword evidence="3" id="KW-0378">Hydrolase</keyword>
<dbReference type="Gene3D" id="3.20.20.140">
    <property type="entry name" value="Metal-dependent hydrolases"/>
    <property type="match status" value="1"/>
</dbReference>
<reference evidence="3 4" key="1">
    <citation type="submission" date="2020-02" db="EMBL/GenBank/DDBJ databases">
        <title>Genome sequencing for Kineobactrum sp. M2.</title>
        <authorList>
            <person name="Park S.-J."/>
        </authorList>
    </citation>
    <scope>NUCLEOTIDE SEQUENCE [LARGE SCALE GENOMIC DNA]</scope>
    <source>
        <strain evidence="3 4">M2</strain>
    </source>
</reference>
<feature type="chain" id="PRO_5025381349" evidence="1">
    <location>
        <begin position="26"/>
        <end position="573"/>
    </location>
</feature>
<dbReference type="PANTHER" id="PTHR22642:SF2">
    <property type="entry name" value="PROTEIN LONG AFTER FAR-RED 3"/>
    <property type="match status" value="1"/>
</dbReference>
<dbReference type="RefSeq" id="WP_163495540.1">
    <property type="nucleotide sequence ID" value="NZ_CP048711.1"/>
</dbReference>
<dbReference type="Proteomes" id="UP000477680">
    <property type="component" value="Chromosome"/>
</dbReference>
<organism evidence="3 4">
    <name type="scientific">Kineobactrum salinum</name>
    <dbReference type="NCBI Taxonomy" id="2708301"/>
    <lineage>
        <taxon>Bacteria</taxon>
        <taxon>Pseudomonadati</taxon>
        <taxon>Pseudomonadota</taxon>
        <taxon>Gammaproteobacteria</taxon>
        <taxon>Cellvibrionales</taxon>
        <taxon>Halieaceae</taxon>
        <taxon>Kineobactrum</taxon>
    </lineage>
</organism>
<dbReference type="SUPFAM" id="SSF51556">
    <property type="entry name" value="Metallo-dependent hydrolases"/>
    <property type="match status" value="1"/>
</dbReference>
<dbReference type="InterPro" id="IPR033932">
    <property type="entry name" value="YtcJ-like"/>
</dbReference>
<dbReference type="GO" id="GO:0016810">
    <property type="term" value="F:hydrolase activity, acting on carbon-nitrogen (but not peptide) bonds"/>
    <property type="evidence" value="ECO:0007669"/>
    <property type="project" value="InterPro"/>
</dbReference>
<keyword evidence="4" id="KW-1185">Reference proteome</keyword>
<evidence type="ECO:0000313" key="4">
    <source>
        <dbReference type="Proteomes" id="UP000477680"/>
    </source>
</evidence>
<dbReference type="SUPFAM" id="SSF51338">
    <property type="entry name" value="Composite domain of metallo-dependent hydrolases"/>
    <property type="match status" value="1"/>
</dbReference>
<gene>
    <name evidence="3" type="ORF">G3T16_12475</name>
</gene>
<dbReference type="AlphaFoldDB" id="A0A6C0U932"/>
<dbReference type="KEGG" id="kim:G3T16_12475"/>
<dbReference type="PANTHER" id="PTHR22642">
    <property type="entry name" value="IMIDAZOLONEPROPIONASE"/>
    <property type="match status" value="1"/>
</dbReference>
<feature type="domain" description="Amidohydrolase 3" evidence="2">
    <location>
        <begin position="74"/>
        <end position="568"/>
    </location>
</feature>
<dbReference type="Pfam" id="PF07969">
    <property type="entry name" value="Amidohydro_3"/>
    <property type="match status" value="1"/>
</dbReference>
<dbReference type="InterPro" id="IPR011059">
    <property type="entry name" value="Metal-dep_hydrolase_composite"/>
</dbReference>
<dbReference type="CDD" id="cd01300">
    <property type="entry name" value="YtcJ_like"/>
    <property type="match status" value="1"/>
</dbReference>
<dbReference type="InterPro" id="IPR032466">
    <property type="entry name" value="Metal_Hydrolase"/>
</dbReference>
<evidence type="ECO:0000259" key="2">
    <source>
        <dbReference type="Pfam" id="PF07969"/>
    </source>
</evidence>
<protein>
    <submittedName>
        <fullName evidence="3">Amidohydrolase</fullName>
    </submittedName>
</protein>
<sequence>MLLQRRLCITALAAASLGTMPAVNAQQPAADQLMLNARVHTPSGWQEALAIRDGVIVAVGSSAQIGALRAEDTEVHDLNGATVLPGLHDMHVHPVMGGLARQRCQIPQELALPAIQQHVADCVAKAEPGEWIQGGQWDASAIGQVPTRAMLDEVAPDNPVALTDTSGHSLWANSRALEMAGVTRDTRDPKGGIVERDDNGEPAGVFREDAKQLVEEHIPLPTREEITAALQWSLETMLSHGITTFTDAFIGVSGNGEAELQAYAALADAGVLKQRTRLCIAWTDDNPSAEALIAKRNHFARDRLAPDCIKMFIDGVPTDSHTAAMLEPYGGSVGSHRDNASATGMLLIDEETLNNAVTRFDKEGLTVKFHAAGDGAVRASLEAVQATRENNGFSTLLHNIGHNTFVHPDDIRAARKIGATFEVSPYLWAPSAINNAIESAVADQRMERAWPVKDMLEAGALVVPGSDWSVVPSVNPWIGLETIVTRRVAGDADGEQFGGKQAIGLEQAFDIFTANSARQAGNANITGRIEPGMLADLVVVEENPFQVPLHRVHATTVQMTFIEGEKVYEAGSR</sequence>
<feature type="signal peptide" evidence="1">
    <location>
        <begin position="1"/>
        <end position="25"/>
    </location>
</feature>
<accession>A0A6C0U932</accession>
<proteinExistence type="predicted"/>